<evidence type="ECO:0000313" key="9">
    <source>
        <dbReference type="EMBL" id="AHH11459.1"/>
    </source>
</evidence>
<evidence type="ECO:0000256" key="3">
    <source>
        <dbReference type="ARBA" id="ARBA00022729"/>
    </source>
</evidence>
<dbReference type="PROSITE" id="PS51257">
    <property type="entry name" value="PROKAR_LIPOPROTEIN"/>
    <property type="match status" value="1"/>
</dbReference>
<dbReference type="Pfam" id="PF00921">
    <property type="entry name" value="Lipoprotein_2"/>
    <property type="match status" value="1"/>
</dbReference>
<evidence type="ECO:0000256" key="5">
    <source>
        <dbReference type="ARBA" id="ARBA00023139"/>
    </source>
</evidence>
<dbReference type="InterPro" id="IPR000680">
    <property type="entry name" value="Borrelia_lipo"/>
</dbReference>
<evidence type="ECO:0000256" key="6">
    <source>
        <dbReference type="ARBA" id="ARBA00023237"/>
    </source>
</evidence>
<proteinExistence type="predicted"/>
<keyword evidence="5 8" id="KW-0564">Palmitate</keyword>
<dbReference type="AlphaFoldDB" id="W5SW95"/>
<name>W5SW95_9SPIR</name>
<geneLocation type="plasmid" evidence="9">
    <name>unnamed</name>
</geneLocation>
<comment type="subcellular location">
    <subcellularLocation>
        <location evidence="2 8">Cell outer membrane</location>
        <topology evidence="2 8">Lipid-anchor</topology>
    </subcellularLocation>
</comment>
<keyword evidence="4 8" id="KW-0472">Membrane</keyword>
<keyword evidence="7 8" id="KW-0449">Lipoprotein</keyword>
<dbReference type="OrthoDB" id="352883at2"/>
<keyword evidence="6 8" id="KW-0998">Cell outer membrane</keyword>
<dbReference type="RefSeq" id="WP_025408719.1">
    <property type="nucleotide sequence ID" value="NZ_CP005754.1"/>
</dbReference>
<dbReference type="SUPFAM" id="SSF74748">
    <property type="entry name" value="Variable surface antigen VlsE"/>
    <property type="match status" value="1"/>
</dbReference>
<gene>
    <name evidence="9" type="ORF">BCO_0125309</name>
</gene>
<dbReference type="EMBL" id="CP005754">
    <property type="protein sequence ID" value="AHH11459.1"/>
    <property type="molecule type" value="Genomic_DNA"/>
</dbReference>
<keyword evidence="3" id="KW-0732">Signal</keyword>
<keyword evidence="9" id="KW-0614">Plasmid</keyword>
<organism evidence="9">
    <name type="scientific">Borrelia coriaceae ATCC 43381</name>
    <dbReference type="NCBI Taxonomy" id="1408429"/>
    <lineage>
        <taxon>Bacteria</taxon>
        <taxon>Pseudomonadati</taxon>
        <taxon>Spirochaetota</taxon>
        <taxon>Spirochaetia</taxon>
        <taxon>Spirochaetales</taxon>
        <taxon>Borreliaceae</taxon>
        <taxon>Borrelia</taxon>
    </lineage>
</organism>
<dbReference type="GO" id="GO:0009279">
    <property type="term" value="C:cell outer membrane"/>
    <property type="evidence" value="ECO:0007669"/>
    <property type="project" value="UniProtKB-SubCell"/>
</dbReference>
<evidence type="ECO:0000256" key="4">
    <source>
        <dbReference type="ARBA" id="ARBA00023136"/>
    </source>
</evidence>
<reference evidence="9" key="1">
    <citation type="submission" date="2013-04" db="EMBL/GenBank/DDBJ databases">
        <title>Comparative Genomics of Relapsing Fever Spirochetes.</title>
        <authorList>
            <person name="Schwan T.G."/>
            <person name="Raffel S.J."/>
            <person name="Porcella S.F."/>
            <person name="Martens C.A."/>
            <person name="Bruno D.P."/>
            <person name="Ricklefs S.M."/>
            <person name="Barbian K.B."/>
        </authorList>
    </citation>
    <scope>NUCLEOTIDE SEQUENCE</scope>
    <source>
        <strain evidence="9">Co53</strain>
        <plasmid evidence="9">unnamed</plasmid>
    </source>
</reference>
<protein>
    <recommendedName>
        <fullName evidence="8">Variable large protein</fullName>
    </recommendedName>
</protein>
<evidence type="ECO:0000256" key="8">
    <source>
        <dbReference type="RuleBase" id="RU363105"/>
    </source>
</evidence>
<sequence length="349" mass="36510">MKINIKNIKNIKIKSICATLFISLFLSCSNGIEELEKRNIFLSSLANLGNGFLSVFTSFGDMFTDTLSIRANTKKSDINRYFNDIEKTMISIKEKLKAEVAKNGNYEKIKTIVDKFITDTLDKIAAGAKEAAKGAEGEVVLGGATAGGDAAPADITSVSSLIEGIKTIVEVVLKDKGNAEANGTEDNDKKDIGKLFSKASDNGSEVEAAKASASIGAVSGADILKAIVSSDKATENKDIDQAGNSAEIATAKNSGSTKETKKKDAVIAGGIALRAMAKGGKFATKSSETKSAHAINGVAASAVTKVLNTLIIAIRSTVDIGLKKINDVLATVTHEDKSADVTTPAERNS</sequence>
<evidence type="ECO:0000256" key="1">
    <source>
        <dbReference type="ARBA" id="ARBA00003932"/>
    </source>
</evidence>
<evidence type="ECO:0000256" key="2">
    <source>
        <dbReference type="ARBA" id="ARBA00004459"/>
    </source>
</evidence>
<dbReference type="HOGENOM" id="CLU_054711_0_0_12"/>
<comment type="function">
    <text evidence="1 8">The Vlp and Vsp proteins are antigenically distinct proteins, only one vlp or vsp gene is transcriptionally active at any one time. Switching between these genes is a mechanism of host immune response evasion.</text>
</comment>
<accession>W5SW95</accession>
<evidence type="ECO:0000256" key="7">
    <source>
        <dbReference type="ARBA" id="ARBA00023288"/>
    </source>
</evidence>